<evidence type="ECO:0000256" key="2">
    <source>
        <dbReference type="SAM" id="Phobius"/>
    </source>
</evidence>
<dbReference type="Proteomes" id="UP000632849">
    <property type="component" value="Unassembled WGS sequence"/>
</dbReference>
<keyword evidence="2" id="KW-0472">Membrane</keyword>
<evidence type="ECO:0000313" key="4">
    <source>
        <dbReference type="Proteomes" id="UP000632849"/>
    </source>
</evidence>
<name>A0A919BNK5_STRFL</name>
<evidence type="ECO:0000256" key="1">
    <source>
        <dbReference type="SAM" id="MobiDB-lite"/>
    </source>
</evidence>
<feature type="transmembrane region" description="Helical" evidence="2">
    <location>
        <begin position="83"/>
        <end position="105"/>
    </location>
</feature>
<dbReference type="EMBL" id="BNBE01000001">
    <property type="protein sequence ID" value="GHG00777.1"/>
    <property type="molecule type" value="Genomic_DNA"/>
</dbReference>
<dbReference type="AlphaFoldDB" id="A0A919BNK5"/>
<sequence length="248" mass="25662">MDEQERDPLALALFPGDGEDPGDDPEVARALADVAVIREQLGVLAAALTAPPGAVPPGAAPPEDVRPGVVRPGVVRPRRRGRAAAWVLAACLALGVLGTGGAWLASRPGTSSGGLGAADAKLTPGGIVACATDVAEGTVLRAGPTGEDGEFRVVLRVERRSRPAGPDSGELTFRGWAADPSYYRPGVRMLVVVSRFADEGTLTFRQDMEPPGELGEDVGPVRDELEYGRKWVAKALAEAGDAECPGRG</sequence>
<reference evidence="3" key="2">
    <citation type="submission" date="2020-09" db="EMBL/GenBank/DDBJ databases">
        <authorList>
            <person name="Sun Q."/>
            <person name="Ohkuma M."/>
        </authorList>
    </citation>
    <scope>NUCLEOTIDE SEQUENCE</scope>
    <source>
        <strain evidence="3">JCM 4122</strain>
    </source>
</reference>
<dbReference type="RefSeq" id="WP_190041975.1">
    <property type="nucleotide sequence ID" value="NZ_BNBE01000001.1"/>
</dbReference>
<keyword evidence="2" id="KW-0812">Transmembrane</keyword>
<evidence type="ECO:0000313" key="3">
    <source>
        <dbReference type="EMBL" id="GHG00777.1"/>
    </source>
</evidence>
<protein>
    <submittedName>
        <fullName evidence="3">Uncharacterized protein</fullName>
    </submittedName>
</protein>
<keyword evidence="4" id="KW-1185">Reference proteome</keyword>
<gene>
    <name evidence="3" type="ORF">GCM10017667_35140</name>
</gene>
<keyword evidence="2" id="KW-1133">Transmembrane helix</keyword>
<reference evidence="3" key="1">
    <citation type="journal article" date="2014" name="Int. J. Syst. Evol. Microbiol.">
        <title>Complete genome sequence of Corynebacterium casei LMG S-19264T (=DSM 44701T), isolated from a smear-ripened cheese.</title>
        <authorList>
            <consortium name="US DOE Joint Genome Institute (JGI-PGF)"/>
            <person name="Walter F."/>
            <person name="Albersmeier A."/>
            <person name="Kalinowski J."/>
            <person name="Ruckert C."/>
        </authorList>
    </citation>
    <scope>NUCLEOTIDE SEQUENCE</scope>
    <source>
        <strain evidence="3">JCM 4122</strain>
    </source>
</reference>
<comment type="caution">
    <text evidence="3">The sequence shown here is derived from an EMBL/GenBank/DDBJ whole genome shotgun (WGS) entry which is preliminary data.</text>
</comment>
<proteinExistence type="predicted"/>
<feature type="region of interest" description="Disordered" evidence="1">
    <location>
        <begin position="1"/>
        <end position="25"/>
    </location>
</feature>
<accession>A0A919BNK5</accession>
<organism evidence="3 4">
    <name type="scientific">Streptomyces filamentosus</name>
    <name type="common">Streptomyces roseosporus</name>
    <dbReference type="NCBI Taxonomy" id="67294"/>
    <lineage>
        <taxon>Bacteria</taxon>
        <taxon>Bacillati</taxon>
        <taxon>Actinomycetota</taxon>
        <taxon>Actinomycetes</taxon>
        <taxon>Kitasatosporales</taxon>
        <taxon>Streptomycetaceae</taxon>
        <taxon>Streptomyces</taxon>
    </lineage>
</organism>